<feature type="transmembrane region" description="Helical" evidence="6">
    <location>
        <begin position="71"/>
        <end position="90"/>
    </location>
</feature>
<comment type="similarity">
    <text evidence="2">Belongs to the UPF0382 family.</text>
</comment>
<dbReference type="Pfam" id="PF04241">
    <property type="entry name" value="DUF423"/>
    <property type="match status" value="1"/>
</dbReference>
<keyword evidence="5 6" id="KW-0472">Membrane</keyword>
<evidence type="ECO:0000256" key="5">
    <source>
        <dbReference type="ARBA" id="ARBA00023136"/>
    </source>
</evidence>
<feature type="transmembrane region" description="Helical" evidence="6">
    <location>
        <begin position="97"/>
        <end position="121"/>
    </location>
</feature>
<feature type="transmembrane region" description="Helical" evidence="6">
    <location>
        <begin position="6"/>
        <end position="24"/>
    </location>
</feature>
<evidence type="ECO:0000256" key="1">
    <source>
        <dbReference type="ARBA" id="ARBA00004141"/>
    </source>
</evidence>
<gene>
    <name evidence="7" type="ORF">BKP37_15270</name>
</gene>
<keyword evidence="3 6" id="KW-0812">Transmembrane</keyword>
<comment type="subcellular location">
    <subcellularLocation>
        <location evidence="1">Membrane</location>
        <topology evidence="1">Multi-pass membrane protein</topology>
    </subcellularLocation>
</comment>
<evidence type="ECO:0000313" key="8">
    <source>
        <dbReference type="Proteomes" id="UP000179524"/>
    </source>
</evidence>
<accession>A0A1S2LJC8</accession>
<dbReference type="GO" id="GO:0005886">
    <property type="term" value="C:plasma membrane"/>
    <property type="evidence" value="ECO:0007669"/>
    <property type="project" value="TreeGrafter"/>
</dbReference>
<dbReference type="InterPro" id="IPR006696">
    <property type="entry name" value="DUF423"/>
</dbReference>
<evidence type="ECO:0000313" key="7">
    <source>
        <dbReference type="EMBL" id="OIJ11797.1"/>
    </source>
</evidence>
<keyword evidence="4 6" id="KW-1133">Transmembrane helix</keyword>
<name>A0A1S2LJC8_9BACI</name>
<dbReference type="EMBL" id="MLQR01000036">
    <property type="protein sequence ID" value="OIJ11797.1"/>
    <property type="molecule type" value="Genomic_DNA"/>
</dbReference>
<dbReference type="OrthoDB" id="9802121at2"/>
<protein>
    <recommendedName>
        <fullName evidence="9">DUF423 domain-containing protein</fullName>
    </recommendedName>
</protein>
<reference evidence="7 8" key="1">
    <citation type="submission" date="2016-10" db="EMBL/GenBank/DDBJ databases">
        <title>Draft genome sequences of four alkaliphilic bacteria belonging to the Anaerobacillus genus.</title>
        <authorList>
            <person name="Bassil N.M."/>
            <person name="Lloyd J.R."/>
        </authorList>
    </citation>
    <scope>NUCLEOTIDE SEQUENCE [LARGE SCALE GENOMIC DNA]</scope>
    <source>
        <strain evidence="7 8">DSM 18345</strain>
    </source>
</reference>
<feature type="transmembrane region" description="Helical" evidence="6">
    <location>
        <begin position="36"/>
        <end position="59"/>
    </location>
</feature>
<dbReference type="Proteomes" id="UP000179524">
    <property type="component" value="Unassembled WGS sequence"/>
</dbReference>
<evidence type="ECO:0000256" key="6">
    <source>
        <dbReference type="SAM" id="Phobius"/>
    </source>
</evidence>
<evidence type="ECO:0008006" key="9">
    <source>
        <dbReference type="Google" id="ProtNLM"/>
    </source>
</evidence>
<evidence type="ECO:0000256" key="3">
    <source>
        <dbReference type="ARBA" id="ARBA00022692"/>
    </source>
</evidence>
<proteinExistence type="inferred from homology"/>
<comment type="caution">
    <text evidence="7">The sequence shown here is derived from an EMBL/GenBank/DDBJ whole genome shotgun (WGS) entry which is preliminary data.</text>
</comment>
<evidence type="ECO:0000256" key="4">
    <source>
        <dbReference type="ARBA" id="ARBA00022989"/>
    </source>
</evidence>
<dbReference type="PANTHER" id="PTHR43461">
    <property type="entry name" value="TRANSMEMBRANE PROTEIN 256"/>
    <property type="match status" value="1"/>
</dbReference>
<evidence type="ECO:0000256" key="2">
    <source>
        <dbReference type="ARBA" id="ARBA00009694"/>
    </source>
</evidence>
<sequence length="125" mass="13355">MLNLFLLIGSINMAIAVGLGAFGAHGLQPKLTEKMFNIYQTGVQYHMIHAVAIILVAIISDRLGDPTILFWAGWSFVLGVIFFSGSLYVLSISGVKILGAITPIGGVLFIVGWILLAFGALKSFS</sequence>
<keyword evidence="8" id="KW-1185">Reference proteome</keyword>
<dbReference type="RefSeq" id="WP_071310477.1">
    <property type="nucleotide sequence ID" value="NZ_MLQR01000036.1"/>
</dbReference>
<organism evidence="7 8">
    <name type="scientific">Anaerobacillus alkalilacustris</name>
    <dbReference type="NCBI Taxonomy" id="393763"/>
    <lineage>
        <taxon>Bacteria</taxon>
        <taxon>Bacillati</taxon>
        <taxon>Bacillota</taxon>
        <taxon>Bacilli</taxon>
        <taxon>Bacillales</taxon>
        <taxon>Bacillaceae</taxon>
        <taxon>Anaerobacillus</taxon>
    </lineage>
</organism>
<dbReference type="PANTHER" id="PTHR43461:SF1">
    <property type="entry name" value="TRANSMEMBRANE PROTEIN 256"/>
    <property type="match status" value="1"/>
</dbReference>
<dbReference type="AlphaFoldDB" id="A0A1S2LJC8"/>